<proteinExistence type="predicted"/>
<gene>
    <name evidence="1" type="ORF">GCK72_005008</name>
</gene>
<dbReference type="AlphaFoldDB" id="A0A6A5HD23"/>
<dbReference type="GeneID" id="78774032"/>
<evidence type="ECO:0000313" key="2">
    <source>
        <dbReference type="Proteomes" id="UP000483820"/>
    </source>
</evidence>
<dbReference type="CTD" id="78774032"/>
<organism evidence="1 2">
    <name type="scientific">Caenorhabditis remanei</name>
    <name type="common">Caenorhabditis vulgaris</name>
    <dbReference type="NCBI Taxonomy" id="31234"/>
    <lineage>
        <taxon>Eukaryota</taxon>
        <taxon>Metazoa</taxon>
        <taxon>Ecdysozoa</taxon>
        <taxon>Nematoda</taxon>
        <taxon>Chromadorea</taxon>
        <taxon>Rhabditida</taxon>
        <taxon>Rhabditina</taxon>
        <taxon>Rhabditomorpha</taxon>
        <taxon>Rhabditoidea</taxon>
        <taxon>Rhabditidae</taxon>
        <taxon>Peloderinae</taxon>
        <taxon>Caenorhabditis</taxon>
    </lineage>
</organism>
<evidence type="ECO:0000313" key="1">
    <source>
        <dbReference type="EMBL" id="KAF1765057.1"/>
    </source>
</evidence>
<reference evidence="1 2" key="1">
    <citation type="submission" date="2019-12" db="EMBL/GenBank/DDBJ databases">
        <title>Chromosome-level assembly of the Caenorhabditis remanei genome.</title>
        <authorList>
            <person name="Teterina A.A."/>
            <person name="Willis J.H."/>
            <person name="Phillips P.C."/>
        </authorList>
    </citation>
    <scope>NUCLEOTIDE SEQUENCE [LARGE SCALE GENOMIC DNA]</scope>
    <source>
        <strain evidence="1 2">PX506</strain>
        <tissue evidence="1">Whole organism</tissue>
    </source>
</reference>
<dbReference type="KEGG" id="crq:GCK72_005008"/>
<dbReference type="RefSeq" id="XP_053589180.1">
    <property type="nucleotide sequence ID" value="XM_053724986.1"/>
</dbReference>
<comment type="caution">
    <text evidence="1">The sequence shown here is derived from an EMBL/GenBank/DDBJ whole genome shotgun (WGS) entry which is preliminary data.</text>
</comment>
<accession>A0A6A5HD23</accession>
<protein>
    <submittedName>
        <fullName evidence="1">Uncharacterized protein</fullName>
    </submittedName>
</protein>
<name>A0A6A5HD23_CAERE</name>
<sequence length="128" mass="13944">MPTAIIPQIEDVRWIGTIPTGSSMCRRSRSGRTAIEKTDEMEPMTRACHGRETAQIAGITWGSFFVFTKLIVIAVAPPPIEAIIVATAARAPSLHRPPVIPQTDPALIPNHPHHNRNVPNNAFVGLLI</sequence>
<dbReference type="Proteomes" id="UP000483820">
    <property type="component" value="Chromosome II"/>
</dbReference>
<dbReference type="EMBL" id="WUAV01000002">
    <property type="protein sequence ID" value="KAF1765057.1"/>
    <property type="molecule type" value="Genomic_DNA"/>
</dbReference>